<feature type="transmembrane region" description="Helical" evidence="3">
    <location>
        <begin position="368"/>
        <end position="386"/>
    </location>
</feature>
<evidence type="ECO:0000256" key="4">
    <source>
        <dbReference type="SAM" id="SignalP"/>
    </source>
</evidence>
<dbReference type="AlphaFoldDB" id="A0A8I6RQJ0"/>
<proteinExistence type="predicted"/>
<evidence type="ECO:0000256" key="2">
    <source>
        <dbReference type="SAM" id="MobiDB-lite"/>
    </source>
</evidence>
<dbReference type="OrthoDB" id="5978806at2759"/>
<dbReference type="OMA" id="DHSMSEF"/>
<organism evidence="5 6">
    <name type="scientific">Cimex lectularius</name>
    <name type="common">Bed bug</name>
    <name type="synonym">Acanthia lectularia</name>
    <dbReference type="NCBI Taxonomy" id="79782"/>
    <lineage>
        <taxon>Eukaryota</taxon>
        <taxon>Metazoa</taxon>
        <taxon>Ecdysozoa</taxon>
        <taxon>Arthropoda</taxon>
        <taxon>Hexapoda</taxon>
        <taxon>Insecta</taxon>
        <taxon>Pterygota</taxon>
        <taxon>Neoptera</taxon>
        <taxon>Paraneoptera</taxon>
        <taxon>Hemiptera</taxon>
        <taxon>Heteroptera</taxon>
        <taxon>Panheteroptera</taxon>
        <taxon>Cimicomorpha</taxon>
        <taxon>Cimicidae</taxon>
        <taxon>Cimex</taxon>
    </lineage>
</organism>
<feature type="transmembrane region" description="Helical" evidence="3">
    <location>
        <begin position="416"/>
        <end position="435"/>
    </location>
</feature>
<keyword evidence="3" id="KW-0812">Transmembrane</keyword>
<dbReference type="RefSeq" id="XP_014250673.1">
    <property type="nucleotide sequence ID" value="XM_014395187.2"/>
</dbReference>
<keyword evidence="4" id="KW-0732">Signal</keyword>
<keyword evidence="1" id="KW-0175">Coiled coil</keyword>
<evidence type="ECO:0000256" key="3">
    <source>
        <dbReference type="SAM" id="Phobius"/>
    </source>
</evidence>
<keyword evidence="6" id="KW-1185">Reference proteome</keyword>
<keyword evidence="3" id="KW-1133">Transmembrane helix</keyword>
<evidence type="ECO:0000256" key="1">
    <source>
        <dbReference type="SAM" id="Coils"/>
    </source>
</evidence>
<dbReference type="KEGG" id="clec:106667313"/>
<dbReference type="Proteomes" id="UP000494040">
    <property type="component" value="Unassembled WGS sequence"/>
</dbReference>
<feature type="signal peptide" evidence="4">
    <location>
        <begin position="1"/>
        <end position="18"/>
    </location>
</feature>
<dbReference type="GeneID" id="106667313"/>
<accession>A0A8I6RQJ0</accession>
<feature type="coiled-coil region" evidence="1">
    <location>
        <begin position="224"/>
        <end position="251"/>
    </location>
</feature>
<keyword evidence="3" id="KW-0472">Membrane</keyword>
<evidence type="ECO:0008006" key="7">
    <source>
        <dbReference type="Google" id="ProtNLM"/>
    </source>
</evidence>
<evidence type="ECO:0000313" key="6">
    <source>
        <dbReference type="Proteomes" id="UP000494040"/>
    </source>
</evidence>
<evidence type="ECO:0000313" key="5">
    <source>
        <dbReference type="EnsemblMetazoa" id="XP_014250673.1"/>
    </source>
</evidence>
<feature type="region of interest" description="Disordered" evidence="2">
    <location>
        <begin position="500"/>
        <end position="531"/>
    </location>
</feature>
<protein>
    <recommendedName>
        <fullName evidence="7">Protein brambleberry</fullName>
    </recommendedName>
</protein>
<dbReference type="PANTHER" id="PTHR33538">
    <property type="entry name" value="PROTEIN GAMETE EXPRESSED 1"/>
    <property type="match status" value="1"/>
</dbReference>
<dbReference type="InterPro" id="IPR040346">
    <property type="entry name" value="GEX1/Brambleberry"/>
</dbReference>
<reference evidence="5" key="1">
    <citation type="submission" date="2022-01" db="UniProtKB">
        <authorList>
            <consortium name="EnsemblMetazoa"/>
        </authorList>
    </citation>
    <scope>IDENTIFICATION</scope>
</reference>
<feature type="compositionally biased region" description="Polar residues" evidence="2">
    <location>
        <begin position="522"/>
        <end position="531"/>
    </location>
</feature>
<name>A0A8I6RQJ0_CIMLE</name>
<feature type="chain" id="PRO_5035314414" description="Protein brambleberry" evidence="4">
    <location>
        <begin position="19"/>
        <end position="562"/>
    </location>
</feature>
<dbReference type="PANTHER" id="PTHR33538:SF1">
    <property type="entry name" value="PROTEIN BRAMBLEBERRY"/>
    <property type="match status" value="1"/>
</dbReference>
<dbReference type="EnsemblMetazoa" id="XM_014395187.2">
    <property type="protein sequence ID" value="XP_014250673.1"/>
    <property type="gene ID" value="LOC106667313"/>
</dbReference>
<sequence length="562" mass="63722">MIIEFRIWVWSAFVSVGAVGSAPSSWSWAWLGFSDTEGERHGTGPRVAYEELDPDEKFINEAGRIADLPPSQLDVCEQKKIVLKLKTSCGRLNNEGIARLAIGLLNCQSDLEGRETYPCDNNTPLVTCTKDMSPEVWNTYHIMTNRARAVCYAARQQHFRASAEMIINKLVDTTRSHLEAIEKFQEKQKSVQGEADFTLEKLSKNQRDVLLSYSKIKSAETFLVQRLTSGVEKMKEANERLLENHELALQLRAEIRHGLDSVARQMEDEIRDRGAEQDKVKAELTELKEIVARIRDTVVETLGQLKKKDDDLNRGYERSFKTVDEINHRLDSILSCVNSAKEVVRSAFKHFERFSGVDGENLNTLLEMTAHGLCMAIAMIFCSFFYVPLFLRWLLILSAILNFSLVHFRQANAGLVGFYGAAIIIALTHRLFIAVRNYNKNYSRTNGMMQKAMTLRRDYTRINDDDSLSKVDAWLTGKYNGDSTFINRNGVNSFTCPVEPLHKQDDDQSVASSLRRREQRHTTPSHSVASSGKTLCASVTRVGAPCRNKAFRGSTYCRSHLR</sequence>